<protein>
    <submittedName>
        <fullName evidence="1">Uncharacterized protein</fullName>
    </submittedName>
</protein>
<name>A0ACD6A0H7_AVESA</name>
<accession>A0ACD6A0H7</accession>
<evidence type="ECO:0000313" key="1">
    <source>
        <dbReference type="EnsemblPlants" id="AVESA.00010b.r2.7CG0658390.1.CDS"/>
    </source>
</evidence>
<reference evidence="1" key="1">
    <citation type="submission" date="2021-05" db="EMBL/GenBank/DDBJ databases">
        <authorList>
            <person name="Scholz U."/>
            <person name="Mascher M."/>
            <person name="Fiebig A."/>
        </authorList>
    </citation>
    <scope>NUCLEOTIDE SEQUENCE [LARGE SCALE GENOMIC DNA]</scope>
</reference>
<proteinExistence type="predicted"/>
<reference evidence="1" key="2">
    <citation type="submission" date="2025-09" db="UniProtKB">
        <authorList>
            <consortium name="EnsemblPlants"/>
        </authorList>
    </citation>
    <scope>IDENTIFICATION</scope>
</reference>
<sequence>MGDVFATPRGQGDELVELLWCAGHAVMHSQEHEVAPWFQYPVIDDDNGGSLQEDLFSESFGQMPAASDTASHCAPPPPPRGVRANDATSYHDASPTRPRAPVGEKRKQRDTHESPSKAKAIQDAEVYDTAAMTTSTPARRATTGKRRRAAQVHNLSERRRRDRINEKMRALQQLVPHCSNKTDRASMLDEAIQYLKSLQLQLQMMWTTGGIMAPAPATFPASGAHRYMQRMASTSSRMPPLRTCVQMTQNCAFLGWTQN</sequence>
<keyword evidence="2" id="KW-1185">Reference proteome</keyword>
<dbReference type="EnsemblPlants" id="AVESA.00010b.r2.7CG0658390.1">
    <property type="protein sequence ID" value="AVESA.00010b.r2.7CG0658390.1.CDS"/>
    <property type="gene ID" value="AVESA.00010b.r2.7CG0658390"/>
</dbReference>
<organism evidence="1 2">
    <name type="scientific">Avena sativa</name>
    <name type="common">Oat</name>
    <dbReference type="NCBI Taxonomy" id="4498"/>
    <lineage>
        <taxon>Eukaryota</taxon>
        <taxon>Viridiplantae</taxon>
        <taxon>Streptophyta</taxon>
        <taxon>Embryophyta</taxon>
        <taxon>Tracheophyta</taxon>
        <taxon>Spermatophyta</taxon>
        <taxon>Magnoliopsida</taxon>
        <taxon>Liliopsida</taxon>
        <taxon>Poales</taxon>
        <taxon>Poaceae</taxon>
        <taxon>BOP clade</taxon>
        <taxon>Pooideae</taxon>
        <taxon>Poodae</taxon>
        <taxon>Poeae</taxon>
        <taxon>Poeae Chloroplast Group 1 (Aveneae type)</taxon>
        <taxon>Aveninae</taxon>
        <taxon>Avena</taxon>
    </lineage>
</organism>
<dbReference type="Proteomes" id="UP001732700">
    <property type="component" value="Chromosome 7C"/>
</dbReference>
<evidence type="ECO:0000313" key="2">
    <source>
        <dbReference type="Proteomes" id="UP001732700"/>
    </source>
</evidence>